<reference evidence="1" key="2">
    <citation type="submission" date="2024-10" db="UniProtKB">
        <authorList>
            <consortium name="EnsemblProtists"/>
        </authorList>
    </citation>
    <scope>IDENTIFICATION</scope>
</reference>
<protein>
    <recommendedName>
        <fullName evidence="3">Phosphoglycerate mutase</fullName>
    </recommendedName>
</protein>
<dbReference type="EnsemblProtists" id="EOD31889">
    <property type="protein sequence ID" value="EOD31889"/>
    <property type="gene ID" value="EMIHUDRAFT_447124"/>
</dbReference>
<dbReference type="RefSeq" id="XP_005784318.1">
    <property type="nucleotide sequence ID" value="XM_005784261.1"/>
</dbReference>
<dbReference type="Gene3D" id="3.40.50.1240">
    <property type="entry name" value="Phosphoglycerate mutase-like"/>
    <property type="match status" value="1"/>
</dbReference>
<dbReference type="InterPro" id="IPR029033">
    <property type="entry name" value="His_PPase_superfam"/>
</dbReference>
<organism evidence="1 2">
    <name type="scientific">Emiliania huxleyi (strain CCMP1516)</name>
    <dbReference type="NCBI Taxonomy" id="280463"/>
    <lineage>
        <taxon>Eukaryota</taxon>
        <taxon>Haptista</taxon>
        <taxon>Haptophyta</taxon>
        <taxon>Prymnesiophyceae</taxon>
        <taxon>Isochrysidales</taxon>
        <taxon>Noelaerhabdaceae</taxon>
        <taxon>Emiliania</taxon>
    </lineage>
</organism>
<dbReference type="GeneID" id="17277165"/>
<dbReference type="AlphaFoldDB" id="A0A0D3K804"/>
<evidence type="ECO:0008006" key="3">
    <source>
        <dbReference type="Google" id="ProtNLM"/>
    </source>
</evidence>
<name>A0A0D3K804_EMIH1</name>
<dbReference type="KEGG" id="ehx:EMIHUDRAFT_447124"/>
<proteinExistence type="predicted"/>
<dbReference type="PaxDb" id="2903-EOD31889"/>
<dbReference type="HOGENOM" id="CLU_869987_0_0_1"/>
<reference evidence="2" key="1">
    <citation type="journal article" date="2013" name="Nature">
        <title>Pan genome of the phytoplankton Emiliania underpins its global distribution.</title>
        <authorList>
            <person name="Read B.A."/>
            <person name="Kegel J."/>
            <person name="Klute M.J."/>
            <person name="Kuo A."/>
            <person name="Lefebvre S.C."/>
            <person name="Maumus F."/>
            <person name="Mayer C."/>
            <person name="Miller J."/>
            <person name="Monier A."/>
            <person name="Salamov A."/>
            <person name="Young J."/>
            <person name="Aguilar M."/>
            <person name="Claverie J.M."/>
            <person name="Frickenhaus S."/>
            <person name="Gonzalez K."/>
            <person name="Herman E.K."/>
            <person name="Lin Y.C."/>
            <person name="Napier J."/>
            <person name="Ogata H."/>
            <person name="Sarno A.F."/>
            <person name="Shmutz J."/>
            <person name="Schroeder D."/>
            <person name="de Vargas C."/>
            <person name="Verret F."/>
            <person name="von Dassow P."/>
            <person name="Valentin K."/>
            <person name="Van de Peer Y."/>
            <person name="Wheeler G."/>
            <person name="Dacks J.B."/>
            <person name="Delwiche C.F."/>
            <person name="Dyhrman S.T."/>
            <person name="Glockner G."/>
            <person name="John U."/>
            <person name="Richards T."/>
            <person name="Worden A.Z."/>
            <person name="Zhang X."/>
            <person name="Grigoriev I.V."/>
            <person name="Allen A.E."/>
            <person name="Bidle K."/>
            <person name="Borodovsky M."/>
            <person name="Bowler C."/>
            <person name="Brownlee C."/>
            <person name="Cock J.M."/>
            <person name="Elias M."/>
            <person name="Gladyshev V.N."/>
            <person name="Groth M."/>
            <person name="Guda C."/>
            <person name="Hadaegh A."/>
            <person name="Iglesias-Rodriguez M.D."/>
            <person name="Jenkins J."/>
            <person name="Jones B.M."/>
            <person name="Lawson T."/>
            <person name="Leese F."/>
            <person name="Lindquist E."/>
            <person name="Lobanov A."/>
            <person name="Lomsadze A."/>
            <person name="Malik S.B."/>
            <person name="Marsh M.E."/>
            <person name="Mackinder L."/>
            <person name="Mock T."/>
            <person name="Mueller-Roeber B."/>
            <person name="Pagarete A."/>
            <person name="Parker M."/>
            <person name="Probert I."/>
            <person name="Quesneville H."/>
            <person name="Raines C."/>
            <person name="Rensing S.A."/>
            <person name="Riano-Pachon D.M."/>
            <person name="Richier S."/>
            <person name="Rokitta S."/>
            <person name="Shiraiwa Y."/>
            <person name="Soanes D.M."/>
            <person name="van der Giezen M."/>
            <person name="Wahlund T.M."/>
            <person name="Williams B."/>
            <person name="Wilson W."/>
            <person name="Wolfe G."/>
            <person name="Wurch L.L."/>
        </authorList>
    </citation>
    <scope>NUCLEOTIDE SEQUENCE</scope>
</reference>
<keyword evidence="2" id="KW-1185">Reference proteome</keyword>
<sequence>MLATVFAVLGFASRFQTEKLIYIIRHGEKVDGDSDEGQLDVWNQCLSQKGWTRAYNLKSIMGLAGTPFRTPDYIFSANYAEPLECRDKNGFYRTQQTVSALADSAPGGLSLVVDNTTGFMPSICGLKWNPLAKKPYGELRMSQPEPFKNLSLDWANAQPEDPSSTCYPYDEGLNKTNDPLGSGMCCNEAAAGKMLAKLAEPGIDTILVAWESHNIQHLTAALGVPKAAITHWDGHNFDSVYVLKYDTSISLSSYDLTSVYQGFDTLGYPPAPAQHYLGPNTRCGAIYPTNYSADEFPLPNVISPTVGDDGKPEYTLNRAM</sequence>
<dbReference type="Proteomes" id="UP000013827">
    <property type="component" value="Unassembled WGS sequence"/>
</dbReference>
<evidence type="ECO:0000313" key="1">
    <source>
        <dbReference type="EnsemblProtists" id="EOD31889"/>
    </source>
</evidence>
<evidence type="ECO:0000313" key="2">
    <source>
        <dbReference type="Proteomes" id="UP000013827"/>
    </source>
</evidence>
<accession>A0A0D3K804</accession>